<dbReference type="Pfam" id="PF02653">
    <property type="entry name" value="BPD_transp_2"/>
    <property type="match status" value="1"/>
</dbReference>
<evidence type="ECO:0000256" key="3">
    <source>
        <dbReference type="ARBA" id="ARBA00022692"/>
    </source>
</evidence>
<evidence type="ECO:0000256" key="7">
    <source>
        <dbReference type="SAM" id="Phobius"/>
    </source>
</evidence>
<dbReference type="InterPro" id="IPR043428">
    <property type="entry name" value="LivM-like"/>
</dbReference>
<dbReference type="RefSeq" id="WP_135341415.1">
    <property type="nucleotide sequence ID" value="NZ_JBHLTX010000005.1"/>
</dbReference>
<feature type="transmembrane region" description="Helical" evidence="7">
    <location>
        <begin position="306"/>
        <end position="326"/>
    </location>
</feature>
<evidence type="ECO:0000256" key="6">
    <source>
        <dbReference type="SAM" id="MobiDB-lite"/>
    </source>
</evidence>
<protein>
    <submittedName>
        <fullName evidence="8">Branched-chain amino acid ABC transporter permease</fullName>
    </submittedName>
</protein>
<dbReference type="AlphaFoldDB" id="A0A4Z0GJ98"/>
<dbReference type="EMBL" id="SRID01000319">
    <property type="protein sequence ID" value="TGA95466.1"/>
    <property type="molecule type" value="Genomic_DNA"/>
</dbReference>
<feature type="transmembrane region" description="Helical" evidence="7">
    <location>
        <begin position="396"/>
        <end position="414"/>
    </location>
</feature>
<accession>A0A4Z0GJ98</accession>
<comment type="caution">
    <text evidence="8">The sequence shown here is derived from an EMBL/GenBank/DDBJ whole genome shotgun (WGS) entry which is preliminary data.</text>
</comment>
<feature type="transmembrane region" description="Helical" evidence="7">
    <location>
        <begin position="193"/>
        <end position="212"/>
    </location>
</feature>
<feature type="transmembrane region" description="Helical" evidence="7">
    <location>
        <begin position="63"/>
        <end position="85"/>
    </location>
</feature>
<evidence type="ECO:0000256" key="5">
    <source>
        <dbReference type="ARBA" id="ARBA00023136"/>
    </source>
</evidence>
<keyword evidence="3 7" id="KW-0812">Transmembrane</keyword>
<keyword evidence="9" id="KW-1185">Reference proteome</keyword>
<dbReference type="CDD" id="cd06581">
    <property type="entry name" value="TM_PBP1_LivM_like"/>
    <property type="match status" value="1"/>
</dbReference>
<dbReference type="GO" id="GO:0015658">
    <property type="term" value="F:branched-chain amino acid transmembrane transporter activity"/>
    <property type="evidence" value="ECO:0007669"/>
    <property type="project" value="InterPro"/>
</dbReference>
<feature type="region of interest" description="Disordered" evidence="6">
    <location>
        <begin position="556"/>
        <end position="582"/>
    </location>
</feature>
<dbReference type="OrthoDB" id="9814461at2"/>
<dbReference type="PANTHER" id="PTHR30482">
    <property type="entry name" value="HIGH-AFFINITY BRANCHED-CHAIN AMINO ACID TRANSPORT SYSTEM PERMEASE"/>
    <property type="match status" value="1"/>
</dbReference>
<evidence type="ECO:0000313" key="9">
    <source>
        <dbReference type="Proteomes" id="UP000297948"/>
    </source>
</evidence>
<evidence type="ECO:0000256" key="2">
    <source>
        <dbReference type="ARBA" id="ARBA00022475"/>
    </source>
</evidence>
<keyword evidence="4 7" id="KW-1133">Transmembrane helix</keyword>
<feature type="transmembrane region" description="Helical" evidence="7">
    <location>
        <begin position="97"/>
        <end position="117"/>
    </location>
</feature>
<name>A0A4Z0GJ98_9ACTN</name>
<feature type="transmembrane region" description="Helical" evidence="7">
    <location>
        <begin position="21"/>
        <end position="43"/>
    </location>
</feature>
<keyword evidence="2" id="KW-1003">Cell membrane</keyword>
<evidence type="ECO:0000256" key="1">
    <source>
        <dbReference type="ARBA" id="ARBA00004651"/>
    </source>
</evidence>
<feature type="transmembrane region" description="Helical" evidence="7">
    <location>
        <begin position="278"/>
        <end position="300"/>
    </location>
</feature>
<dbReference type="PANTHER" id="PTHR30482:SF10">
    <property type="entry name" value="HIGH-AFFINITY BRANCHED-CHAIN AMINO ACID TRANSPORT PROTEIN BRAE"/>
    <property type="match status" value="1"/>
</dbReference>
<reference evidence="8 9" key="1">
    <citation type="submission" date="2019-03" db="EMBL/GenBank/DDBJ databases">
        <authorList>
            <person name="Gonzalez-Pimentel J.L."/>
        </authorList>
    </citation>
    <scope>NUCLEOTIDE SEQUENCE [LARGE SCALE GENOMIC DNA]</scope>
    <source>
        <strain evidence="8 9">JCM 31289</strain>
    </source>
</reference>
<dbReference type="GO" id="GO:0005886">
    <property type="term" value="C:plasma membrane"/>
    <property type="evidence" value="ECO:0007669"/>
    <property type="project" value="UniProtKB-SubCell"/>
</dbReference>
<dbReference type="Proteomes" id="UP000297948">
    <property type="component" value="Unassembled WGS sequence"/>
</dbReference>
<evidence type="ECO:0000313" key="8">
    <source>
        <dbReference type="EMBL" id="TGA95466.1"/>
    </source>
</evidence>
<feature type="transmembrane region" description="Helical" evidence="7">
    <location>
        <begin position="448"/>
        <end position="468"/>
    </location>
</feature>
<comment type="subcellular location">
    <subcellularLocation>
        <location evidence="1">Cell membrane</location>
        <topology evidence="1">Multi-pass membrane protein</topology>
    </subcellularLocation>
</comment>
<organism evidence="8 9">
    <name type="scientific">Streptomyces palmae</name>
    <dbReference type="NCBI Taxonomy" id="1701085"/>
    <lineage>
        <taxon>Bacteria</taxon>
        <taxon>Bacillati</taxon>
        <taxon>Actinomycetota</taxon>
        <taxon>Actinomycetes</taxon>
        <taxon>Kitasatosporales</taxon>
        <taxon>Streptomycetaceae</taxon>
        <taxon>Streptomyces</taxon>
    </lineage>
</organism>
<keyword evidence="5 7" id="KW-0472">Membrane</keyword>
<sequence>MSTDTTSPTAPTDRWRPLSTLRWRALAAAGGLATAASTLLAWTWTAEFPGDLTIYGYPGGLQILTLIGGLVTTLIALSALGLTGLRWLTPAGSTQALRLAALGTFATTWFTVIAITVDLGGLVNLEPGGYVAAATSAIPAALSFLIPDDTRPAKRPKALASWLEILIIVAVFAAALQILTYGIDIDDDDSEEFVGYLITVGFGAATLLKSGLAARLSALTRNHQTSTVTAAFLTAAAFPFTQSDDQYLQLGVNILIFATVALGLNVVVGLAGLLDLGYVAFLGVGAYTAALVSGSAASTLDIHFPFWAAVPTGALVALIFGVLIGAPTLRLRGDYLAIVTLGFGEIFRIAVNNLDGSSGPKVTNGPDGIPNIPDLHMFGYDFGAEHTIGGFRLGSFANYYLLMLLFTVLVVLVFSRAGNSRIGRAWVAIREDETAATAMGINGFRLKLIAFALGATLAGIAGTVWAHTQYTVVPEQYVFSGPVAPNSAFLLAAVILGGMGTISGPLVGAALLFLIPEKLTFLQDYQLLAFGVALILLMRFRPEGLIPNRRQQLEFHEPEQDQPDAPARGIDPPAVGVTKAEA</sequence>
<feature type="transmembrane region" description="Helical" evidence="7">
    <location>
        <begin position="129"/>
        <end position="147"/>
    </location>
</feature>
<evidence type="ECO:0000256" key="4">
    <source>
        <dbReference type="ARBA" id="ARBA00022989"/>
    </source>
</evidence>
<proteinExistence type="predicted"/>
<feature type="transmembrane region" description="Helical" evidence="7">
    <location>
        <begin position="247"/>
        <end position="271"/>
    </location>
</feature>
<gene>
    <name evidence="8" type="ORF">E4099_25235</name>
</gene>
<dbReference type="InterPro" id="IPR001851">
    <property type="entry name" value="ABC_transp_permease"/>
</dbReference>
<feature type="transmembrane region" description="Helical" evidence="7">
    <location>
        <begin position="159"/>
        <end position="181"/>
    </location>
</feature>
<feature type="transmembrane region" description="Helical" evidence="7">
    <location>
        <begin position="488"/>
        <end position="513"/>
    </location>
</feature>